<feature type="transmembrane region" description="Helical" evidence="9">
    <location>
        <begin position="6"/>
        <end position="26"/>
    </location>
</feature>
<evidence type="ECO:0000256" key="7">
    <source>
        <dbReference type="ARBA" id="ARBA00023065"/>
    </source>
</evidence>
<name>A0A023FCC1_AMBCJ</name>
<evidence type="ECO:0000313" key="10">
    <source>
        <dbReference type="EMBL" id="JAC19366.1"/>
    </source>
</evidence>
<dbReference type="InterPro" id="IPR008389">
    <property type="entry name" value="ATPase_V0-cplx_e1/e2_su"/>
</dbReference>
<dbReference type="GO" id="GO:0046961">
    <property type="term" value="F:proton-transporting ATPase activity, rotational mechanism"/>
    <property type="evidence" value="ECO:0007669"/>
    <property type="project" value="InterPro"/>
</dbReference>
<evidence type="ECO:0000256" key="8">
    <source>
        <dbReference type="ARBA" id="ARBA00023136"/>
    </source>
</evidence>
<evidence type="ECO:0000256" key="9">
    <source>
        <dbReference type="SAM" id="Phobius"/>
    </source>
</evidence>
<dbReference type="PANTHER" id="PTHR12263">
    <property type="entry name" value="VACUOLAR ATP SYNTHASE SUBUNIT H"/>
    <property type="match status" value="1"/>
</dbReference>
<feature type="transmembrane region" description="Helical" evidence="9">
    <location>
        <begin position="33"/>
        <end position="56"/>
    </location>
</feature>
<dbReference type="AlphaFoldDB" id="A0A023FCC1"/>
<evidence type="ECO:0000256" key="6">
    <source>
        <dbReference type="ARBA" id="ARBA00022989"/>
    </source>
</evidence>
<accession>A0A023FCC1</accession>
<proteinExistence type="evidence at transcript level"/>
<dbReference type="PANTHER" id="PTHR12263:SF0">
    <property type="entry name" value="V-TYPE PROTON ATPASE SUBUNIT"/>
    <property type="match status" value="1"/>
</dbReference>
<evidence type="ECO:0000256" key="1">
    <source>
        <dbReference type="ARBA" id="ARBA00004127"/>
    </source>
</evidence>
<evidence type="ECO:0000256" key="4">
    <source>
        <dbReference type="ARBA" id="ARBA00022692"/>
    </source>
</evidence>
<sequence length="87" mass="9641">MGADVAAVSIVSVFWVVVGAVVPWFVRKGSHRSLIQAMIVTTSICCYLFWLCTYMSQMYPMVGPTLSNSTVVLMDAYWARISNASRV</sequence>
<protein>
    <submittedName>
        <fullName evidence="10">Putative vacuolar h+ atpase ixodes scapularis vacuolar h+ atpase</fullName>
    </submittedName>
</protein>
<keyword evidence="6 9" id="KW-1133">Transmembrane helix</keyword>
<keyword evidence="7" id="KW-0406">Ion transport</keyword>
<dbReference type="GO" id="GO:0033181">
    <property type="term" value="C:plasma membrane proton-transporting V-type ATPase complex"/>
    <property type="evidence" value="ECO:0007669"/>
    <property type="project" value="TreeGrafter"/>
</dbReference>
<dbReference type="EMBL" id="GBBK01005116">
    <property type="protein sequence ID" value="JAC19366.1"/>
    <property type="molecule type" value="mRNA"/>
</dbReference>
<dbReference type="GO" id="GO:0012505">
    <property type="term" value="C:endomembrane system"/>
    <property type="evidence" value="ECO:0007669"/>
    <property type="project" value="UniProtKB-SubCell"/>
</dbReference>
<evidence type="ECO:0000256" key="2">
    <source>
        <dbReference type="ARBA" id="ARBA00008328"/>
    </source>
</evidence>
<keyword evidence="5" id="KW-0375">Hydrogen ion transport</keyword>
<keyword evidence="3" id="KW-0813">Transport</keyword>
<keyword evidence="8 9" id="KW-0472">Membrane</keyword>
<reference evidence="10" key="1">
    <citation type="submission" date="2014-03" db="EMBL/GenBank/DDBJ databases">
        <title>The sialotranscriptome of Amblyomma triste, Amblyomma parvum and Amblyomma cajennense ticks, uncovered by 454-based RNA-seq.</title>
        <authorList>
            <person name="Garcia G.R."/>
            <person name="Gardinassi L.G."/>
            <person name="Ribeiro J.M."/>
            <person name="Anatriello E."/>
            <person name="Ferreira B.R."/>
            <person name="Moreira H.N."/>
            <person name="Mafra C."/>
            <person name="Olegario M.M."/>
            <person name="Szabo P.J."/>
            <person name="Miranda-Santos I.K."/>
            <person name="Maruyama S.R."/>
        </authorList>
    </citation>
    <scope>NUCLEOTIDE SEQUENCE</scope>
    <source>
        <strain evidence="10">Uberlandia</strain>
        <tissue evidence="10">Salivary glands</tissue>
    </source>
</reference>
<evidence type="ECO:0000256" key="3">
    <source>
        <dbReference type="ARBA" id="ARBA00022448"/>
    </source>
</evidence>
<organism evidence="10">
    <name type="scientific">Amblyomma cajennense</name>
    <name type="common">Cayenne tick</name>
    <name type="synonym">Acarus cajennensis</name>
    <dbReference type="NCBI Taxonomy" id="34607"/>
    <lineage>
        <taxon>Eukaryota</taxon>
        <taxon>Metazoa</taxon>
        <taxon>Ecdysozoa</taxon>
        <taxon>Arthropoda</taxon>
        <taxon>Chelicerata</taxon>
        <taxon>Arachnida</taxon>
        <taxon>Acari</taxon>
        <taxon>Parasitiformes</taxon>
        <taxon>Ixodida</taxon>
        <taxon>Ixodoidea</taxon>
        <taxon>Ixodidae</taxon>
        <taxon>Amblyomminae</taxon>
        <taxon>Amblyomma</taxon>
    </lineage>
</organism>
<dbReference type="GO" id="GO:0033179">
    <property type="term" value="C:proton-transporting V-type ATPase, V0 domain"/>
    <property type="evidence" value="ECO:0007669"/>
    <property type="project" value="InterPro"/>
</dbReference>
<dbReference type="Pfam" id="PF05493">
    <property type="entry name" value="ATP_synt_H"/>
    <property type="match status" value="1"/>
</dbReference>
<comment type="subcellular location">
    <subcellularLocation>
        <location evidence="1">Endomembrane system</location>
        <topology evidence="1">Multi-pass membrane protein</topology>
    </subcellularLocation>
</comment>
<keyword evidence="4 9" id="KW-0812">Transmembrane</keyword>
<comment type="similarity">
    <text evidence="2">Belongs to the V-ATPase e1/e2 subunit family.</text>
</comment>
<evidence type="ECO:0000256" key="5">
    <source>
        <dbReference type="ARBA" id="ARBA00022781"/>
    </source>
</evidence>